<proteinExistence type="predicted"/>
<dbReference type="Gene3D" id="3.40.630.30">
    <property type="match status" value="1"/>
</dbReference>
<name>A0ABN1KEY0_CLOSU</name>
<comment type="caution">
    <text evidence="1">The sequence shown here is derived from an EMBL/GenBank/DDBJ whole genome shotgun (WGS) entry which is preliminary data.</text>
</comment>
<gene>
    <name evidence="1" type="ORF">GCM10008908_00150</name>
</gene>
<dbReference type="InterPro" id="IPR027365">
    <property type="entry name" value="GNAT_acetyltra_YdfB-like"/>
</dbReference>
<evidence type="ECO:0000313" key="1">
    <source>
        <dbReference type="EMBL" id="GAA0764683.1"/>
    </source>
</evidence>
<dbReference type="InterPro" id="IPR016181">
    <property type="entry name" value="Acyl_CoA_acyltransferase"/>
</dbReference>
<keyword evidence="2" id="KW-1185">Reference proteome</keyword>
<dbReference type="Pfam" id="PF12746">
    <property type="entry name" value="GNAT_acetyltran"/>
    <property type="match status" value="1"/>
</dbReference>
<evidence type="ECO:0008006" key="3">
    <source>
        <dbReference type="Google" id="ProtNLM"/>
    </source>
</evidence>
<organism evidence="1 2">
    <name type="scientific">Clostridium subterminale</name>
    <dbReference type="NCBI Taxonomy" id="1550"/>
    <lineage>
        <taxon>Bacteria</taxon>
        <taxon>Bacillati</taxon>
        <taxon>Bacillota</taxon>
        <taxon>Clostridia</taxon>
        <taxon>Eubacteriales</taxon>
        <taxon>Clostridiaceae</taxon>
        <taxon>Clostridium</taxon>
    </lineage>
</organism>
<reference evidence="1 2" key="1">
    <citation type="journal article" date="2019" name="Int. J. Syst. Evol. Microbiol.">
        <title>The Global Catalogue of Microorganisms (GCM) 10K type strain sequencing project: providing services to taxonomists for standard genome sequencing and annotation.</title>
        <authorList>
            <consortium name="The Broad Institute Genomics Platform"/>
            <consortium name="The Broad Institute Genome Sequencing Center for Infectious Disease"/>
            <person name="Wu L."/>
            <person name="Ma J."/>
        </authorList>
    </citation>
    <scope>NUCLEOTIDE SEQUENCE [LARGE SCALE GENOMIC DNA]</scope>
    <source>
        <strain evidence="1 2">JCM 1417</strain>
    </source>
</reference>
<dbReference type="PANTHER" id="PTHR31143">
    <property type="match status" value="1"/>
</dbReference>
<dbReference type="Proteomes" id="UP001501047">
    <property type="component" value="Unassembled WGS sequence"/>
</dbReference>
<dbReference type="EMBL" id="BAAACI010000001">
    <property type="protein sequence ID" value="GAA0764683.1"/>
    <property type="molecule type" value="Genomic_DNA"/>
</dbReference>
<protein>
    <recommendedName>
        <fullName evidence="3">GNAT family N-acetyltransferase</fullName>
    </recommendedName>
</protein>
<dbReference type="InterPro" id="IPR042573">
    <property type="entry name" value="GNAT_acetyltra_N"/>
</dbReference>
<dbReference type="Gene3D" id="3.40.630.110">
    <property type="entry name" value="GNAT acetyltransferase-like"/>
    <property type="match status" value="1"/>
</dbReference>
<sequence length="255" mass="29296">MTEIYSIDKSEREILFPLFKENRYDTVVMKSILEGHSGHAYSDSKTKPTVSRLDSGAYTILGGNPNSIAAIELVRHAPISVVTPENKIWEKLLYNEFKDRISYQPFDKLLPYSLSKEYLFKLAINIDDDYKILRIDKELANQLPIDINNNYFFEHFCSIDDFLTRGIGFCVKYNNRIISAVTSMAASEKMINIEIETHSEFKNKNLGTAVSAKLLLYCLENDIEAQWLSANDISEKLALKLGYIKAEFYKTFLIN</sequence>
<dbReference type="RefSeq" id="WP_343822501.1">
    <property type="nucleotide sequence ID" value="NZ_BAAACI010000001.1"/>
</dbReference>
<evidence type="ECO:0000313" key="2">
    <source>
        <dbReference type="Proteomes" id="UP001501047"/>
    </source>
</evidence>
<dbReference type="SUPFAM" id="SSF55729">
    <property type="entry name" value="Acyl-CoA N-acyltransferases (Nat)"/>
    <property type="match status" value="1"/>
</dbReference>
<dbReference type="PANTHER" id="PTHR31143:SF2">
    <property type="entry name" value="FR47-LIKE DOMAIN-CONTAINING PROTEIN-RELATED"/>
    <property type="match status" value="1"/>
</dbReference>
<accession>A0ABN1KEY0</accession>